<dbReference type="SUPFAM" id="SSF46785">
    <property type="entry name" value="Winged helix' DNA-binding domain"/>
    <property type="match status" value="1"/>
</dbReference>
<evidence type="ECO:0000313" key="4">
    <source>
        <dbReference type="EnsemblMetazoa" id="BGLB025723-PB"/>
    </source>
</evidence>
<dbReference type="EnsemblMetazoa" id="BGLB025723-RB">
    <property type="protein sequence ID" value="BGLB025723-PB"/>
    <property type="gene ID" value="BGLB025723"/>
</dbReference>
<dbReference type="EnsemblMetazoa" id="BGLB025723-RA">
    <property type="protein sequence ID" value="BGLB025723-PA"/>
    <property type="gene ID" value="BGLB025723"/>
</dbReference>
<feature type="compositionally biased region" description="Polar residues" evidence="2">
    <location>
        <begin position="2016"/>
        <end position="2031"/>
    </location>
</feature>
<feature type="compositionally biased region" description="Basic and acidic residues" evidence="2">
    <location>
        <begin position="238"/>
        <end position="248"/>
    </location>
</feature>
<feature type="region of interest" description="Disordered" evidence="2">
    <location>
        <begin position="1803"/>
        <end position="1837"/>
    </location>
</feature>
<dbReference type="RefSeq" id="XP_013060538.2">
    <property type="nucleotide sequence ID" value="XM_013205084.2"/>
</dbReference>
<feature type="compositionally biased region" description="Polar residues" evidence="2">
    <location>
        <begin position="307"/>
        <end position="320"/>
    </location>
</feature>
<dbReference type="PROSITE" id="PS51526">
    <property type="entry name" value="RFX_DBD"/>
    <property type="match status" value="1"/>
</dbReference>
<dbReference type="InterPro" id="IPR036388">
    <property type="entry name" value="WH-like_DNA-bd_sf"/>
</dbReference>
<feature type="compositionally biased region" description="Polar residues" evidence="2">
    <location>
        <begin position="2143"/>
        <end position="2158"/>
    </location>
</feature>
<feature type="compositionally biased region" description="Basic and acidic residues" evidence="2">
    <location>
        <begin position="269"/>
        <end position="278"/>
    </location>
</feature>
<feature type="domain" description="RFX-type winged-helix" evidence="3">
    <location>
        <begin position="82"/>
        <end position="159"/>
    </location>
</feature>
<dbReference type="VEuPathDB" id="VectorBase:BGLB025723"/>
<feature type="region of interest" description="Disordered" evidence="2">
    <location>
        <begin position="1175"/>
        <end position="1199"/>
    </location>
</feature>
<feature type="compositionally biased region" description="Polar residues" evidence="2">
    <location>
        <begin position="1727"/>
        <end position="1742"/>
    </location>
</feature>
<feature type="compositionally biased region" description="Polar residues" evidence="2">
    <location>
        <begin position="2503"/>
        <end position="2523"/>
    </location>
</feature>
<feature type="compositionally biased region" description="Basic and acidic residues" evidence="2">
    <location>
        <begin position="2318"/>
        <end position="2333"/>
    </location>
</feature>
<sequence>MEEEPLDQNTCTSPYLDEAVKTVENDKVASILNQVSQLSELDKYMLYLQLPTEETTEDGIDDSNRVHISRPLTVMAKRTETAVKWIRQNYAETSDQSVFLPNKEVYEHYREQCESDGNKALSIPDFGKVMKFVFPKIAHRRLGPRGNSKYGYKGLQKRVGDISSTCTTCHRDLTEKPSPDVHLYSLSCQIVCEWASKLLDRQLTDIKSLSEHLVSVGYSYGKAAAKFSLLSGSPGHPKQLEKDRKSPRFQDGQVLLQRKLLQKETIRQHKQKLMEHQRNQRQSSKMSPLTLFQPGVYGRKQRKLQPRPSSVQSYTPSWSSSNASYGNITSGHTLPLTEAQNNVAQGSSRLMDILAPNFKNSQTPTKRCQSASVVEKYSDSLSNNVLELFQEKADMTHAKLLSNAGTAFLSPSTTSDSTDTVMSSPAITRANSHLGNNGLDSLLAQHYKRNGENISPDGDTKRRCMTSLGVREQENLNPIHPSDISEFTKLRPYSCPVICSDQAQTKSDSMEELKVCTKPDKEGKSAQFKCDQKDSKENKQEKKEEGKIHFVQKPTVINGRVNNLHNVVSCPDFQQFTKNADKMSDQGMRYNRPSSNILNSLLSSDLDLTWRTSQVFKADQVIASTAQSLASSSLDLSSLPSNQLRVITDPSMCTESAVTLSNQSSRSAFVPVTSHKQISSAMTTETKMQQHNPSFSVCKTSESLNYASSSTNLPADITCMSSPDSLSRKPSVEKVNLENHPFFLSGACVSQVTSDTKTTHTTTVSPESVTNGWNHLTQSNQTDSTLCLQKQSILVSSLVTPLASFKPAKEAQSQQVMATAASTLAPCTTPVTRISTSTVSSPIISTSSPVSTTQTAFVMTPPPGRVCFSSASFQMDSSSISSYTSPVTSCTASVTTPLVSNQNSSSTTPSRRVTKNRFTPIRPKLGGSGSPQFSTTPPPTKKDMRPVSAILKEQQGYKVAKGLFVNLGSACQGEVKFQMPADLLCLAPGKSKTSDLVLTINAPHNASLTKETLNSSPVLWPLASPVQHSKSNDSLFSPVFSQSDSTYSTGHVSIEATGLMAEPKANTSVLSLTTLCSPSIFHTSITTSTSTSLTANKQFILLSPTKSVNHHDQTRTNEQLHHNMATNGHTADHTIDLTMLLGLDNTPEAKPDVNSRLNSDGDHFLAVSNLNDAQENVSSSSFREHKERKPLTPFGDSADKEQNLKTMSLSSTLLSELSHLVSAGQQPTIQHNSSPSAFYKCTNQQVRGVDAVFTKEFIHNDKSKPFKITENSIHPNATSQTARKRKFGTDEHGCNKKVNRSVEKDLEDDVFIINIGDGMQCDKEHSSDSRTLSSFDDRSADIPGDVGAPNQQLVADTDMLLGMIPNTKYLTVKETVKALNDLRAKINCVTPNIVKMSCPAQVKSDLVTSIPVTETLVATSEKTSSSIAGQPHARDGRNVSLNVESVESDALLDIDPAWNHNFVGEVGHEQKMSVGVAAKSRNNKQSVYRQVPDLVNKLPVSTNSNLIAVNPPSKKLINSCLTKTDNHKIDKCNLSSSLASKIVREKASVNLDMDSRQAIQDIDALVQTKHNQQGQLQNRGSHTFLDQLSDPNHVKQETSLQASNHPTLAQYLTVPAGDKVLTPMRSISLTNVSSKETEISSDHELPGDILDFITESMCHRKQNSDVSFYHDIFGKDKVEPNSTLLRSLSAPNTLALAHQKTHIARVNDIKVSLADSENMFDLDCDTNSVAPQRQSQNHSNGIFLSPVGPAKMNRRLSIERPVSNDTSSTKTQGERPPSRLQGNVETVSNTQIDRLVSKILTDTSEMPNWNRSSQGSAKEDCVELPQGQQVSHEKSKLPERSLNKLLEQNQTFSSDAEARRSDGPLNVFEQTLAYSSVGEARRSDGPINVIPTSDGGHSFVSKTSTSDIGRVSPNPVRMTTANVYGNSNRRVNSSPATIFMPLRGDSSRGVNFSNVVGATTSCYPTTNSSEMTYTKLLHFLDPTKLYEQVKLVSAMQSNKNLSQSGPGCNSAPKVTKNISSTSQELPTQLQCIPTPPSSPSNCHSSESHQSASHVGSDKNNHCGQLSHLMRTTAQDSLSSNAGPNNLGKTAPIPKIPSPKAAPPSSPLPHGNSRSQMYNPHPSPPFTPSSQLCLASPRCPTPGPNTSGCTTPISDSSSVPNRFVPIQTSGILGSSAVGYIQPIRPVVTNVANLQTKSQLTTKSKPLELPNFLNTEAEVMINAPPKKEHQSNERLVPPALVLSLTGGIGSVSGRGMKDGWGGHDMTTSVTTLPSGKLVIKSEQPDTVTSIHLSSDMLPTYEEAMSLLVGTQQATYNNSPDVKKFEEDTGQDRHVNNDQLPKKSQSVNFLQHEATKASFHSSGQKSDSSDKTKHLETLMHLVSKSDKQSFPQQSLPMLSQSVVTQHKPLTDSSLRQLLSAKPSSLSSMLQAPAFSLDYNKFISKVTQAKMQTTTDKNLRKEMDWKCSKKSSELWASKWAPPISDSFQLKDLPTDGFHLKDLPTAGYSGTTPNKTAPGGSSYSTSSHFFDQQSNQDVHTTVMNFGREMVHLGQDEMEHLRQDDLDVTLDVLKNIDRQYFQADDEMV</sequence>
<dbReference type="PANTHER" id="PTHR12619">
    <property type="entry name" value="RFX TRANSCRIPTION FACTOR FAMILY"/>
    <property type="match status" value="1"/>
</dbReference>
<feature type="region of interest" description="Disordered" evidence="2">
    <location>
        <begin position="524"/>
        <end position="546"/>
    </location>
</feature>
<feature type="region of interest" description="Disordered" evidence="2">
    <location>
        <begin position="1887"/>
        <end position="1914"/>
    </location>
</feature>
<feature type="region of interest" description="Disordered" evidence="2">
    <location>
        <begin position="2499"/>
        <end position="2523"/>
    </location>
</feature>
<feature type="compositionally biased region" description="Pro residues" evidence="2">
    <location>
        <begin position="2093"/>
        <end position="2106"/>
    </location>
</feature>
<feature type="compositionally biased region" description="Polar residues" evidence="2">
    <location>
        <begin position="898"/>
        <end position="911"/>
    </location>
</feature>
<dbReference type="InterPro" id="IPR039779">
    <property type="entry name" value="RFX-like"/>
</dbReference>
<dbReference type="InterPro" id="IPR036390">
    <property type="entry name" value="WH_DNA-bd_sf"/>
</dbReference>
<protein>
    <recommendedName>
        <fullName evidence="3">RFX-type winged-helix domain-containing protein</fullName>
    </recommendedName>
</protein>
<gene>
    <name evidence="4" type="primary">106050140</name>
</gene>
<dbReference type="GO" id="GO:0000978">
    <property type="term" value="F:RNA polymerase II cis-regulatory region sequence-specific DNA binding"/>
    <property type="evidence" value="ECO:0007669"/>
    <property type="project" value="TreeGrafter"/>
</dbReference>
<keyword evidence="1" id="KW-0238">DNA-binding</keyword>
<dbReference type="Gene3D" id="6.10.140.1290">
    <property type="match status" value="1"/>
</dbReference>
<feature type="region of interest" description="Disordered" evidence="2">
    <location>
        <begin position="2315"/>
        <end position="2339"/>
    </location>
</feature>
<dbReference type="Gene3D" id="1.10.10.10">
    <property type="entry name" value="Winged helix-like DNA-binding domain superfamily/Winged helix DNA-binding domain"/>
    <property type="match status" value="1"/>
</dbReference>
<feature type="region of interest" description="Disordered" evidence="2">
    <location>
        <begin position="231"/>
        <end position="251"/>
    </location>
</feature>
<feature type="compositionally biased region" description="Low complexity" evidence="2">
    <location>
        <begin position="2039"/>
        <end position="2054"/>
    </location>
</feature>
<feature type="region of interest" description="Disordered" evidence="2">
    <location>
        <begin position="269"/>
        <end position="320"/>
    </location>
</feature>
<feature type="compositionally biased region" description="Polar residues" evidence="2">
    <location>
        <begin position="2069"/>
        <end position="2087"/>
    </location>
</feature>
<dbReference type="STRING" id="6526.A0A2C9L0K6"/>
<dbReference type="KEGG" id="bgt:106050140"/>
<dbReference type="Proteomes" id="UP000076420">
    <property type="component" value="Unassembled WGS sequence"/>
</dbReference>
<feature type="compositionally biased region" description="Polar residues" evidence="2">
    <location>
        <begin position="1803"/>
        <end position="1816"/>
    </location>
</feature>
<reference evidence="4" key="1">
    <citation type="submission" date="2020-05" db="UniProtKB">
        <authorList>
            <consortium name="EnsemblMetazoa"/>
        </authorList>
    </citation>
    <scope>IDENTIFICATION</scope>
    <source>
        <strain evidence="4">BB02</strain>
    </source>
</reference>
<name>A0A2C9L0K6_BIOGL</name>
<feature type="region of interest" description="Disordered" evidence="2">
    <location>
        <begin position="2000"/>
        <end position="2158"/>
    </location>
</feature>
<dbReference type="FunFam" id="1.10.10.10:FF:000422">
    <property type="entry name" value="DNA-binding protein RFX7"/>
    <property type="match status" value="1"/>
</dbReference>
<organism evidence="4 5">
    <name type="scientific">Biomphalaria glabrata</name>
    <name type="common">Bloodfluke planorb</name>
    <name type="synonym">Freshwater snail</name>
    <dbReference type="NCBI Taxonomy" id="6526"/>
    <lineage>
        <taxon>Eukaryota</taxon>
        <taxon>Metazoa</taxon>
        <taxon>Spiralia</taxon>
        <taxon>Lophotrochozoa</taxon>
        <taxon>Mollusca</taxon>
        <taxon>Gastropoda</taxon>
        <taxon>Heterobranchia</taxon>
        <taxon>Euthyneura</taxon>
        <taxon>Panpulmonata</taxon>
        <taxon>Hygrophila</taxon>
        <taxon>Lymnaeoidea</taxon>
        <taxon>Planorbidae</taxon>
        <taxon>Biomphalaria</taxon>
    </lineage>
</organism>
<proteinExistence type="predicted"/>
<dbReference type="OrthoDB" id="10069709at2759"/>
<dbReference type="VEuPathDB" id="VectorBase:BGLAX_052557"/>
<feature type="region of interest" description="Disordered" evidence="2">
    <location>
        <begin position="1727"/>
        <end position="1784"/>
    </location>
</feature>
<dbReference type="Pfam" id="PF02257">
    <property type="entry name" value="RFX_DNA_binding"/>
    <property type="match status" value="1"/>
</dbReference>
<feature type="region of interest" description="Disordered" evidence="2">
    <location>
        <begin position="898"/>
        <end position="944"/>
    </location>
</feature>
<dbReference type="GO" id="GO:0000981">
    <property type="term" value="F:DNA-binding transcription factor activity, RNA polymerase II-specific"/>
    <property type="evidence" value="ECO:0007669"/>
    <property type="project" value="TreeGrafter"/>
</dbReference>
<evidence type="ECO:0000313" key="5">
    <source>
        <dbReference type="Proteomes" id="UP000076420"/>
    </source>
</evidence>
<dbReference type="InterPro" id="IPR003150">
    <property type="entry name" value="DNA-bd_RFX"/>
</dbReference>
<evidence type="ECO:0000259" key="3">
    <source>
        <dbReference type="PROSITE" id="PS51526"/>
    </source>
</evidence>
<accession>A0A2C9L0K6</accession>
<dbReference type="PANTHER" id="PTHR12619:SF21">
    <property type="entry name" value="RFX-TYPE WINGED-HELIX DOMAIN-CONTAINING PROTEIN"/>
    <property type="match status" value="1"/>
</dbReference>
<evidence type="ECO:0000256" key="1">
    <source>
        <dbReference type="ARBA" id="ARBA00023125"/>
    </source>
</evidence>
<evidence type="ECO:0000256" key="2">
    <source>
        <dbReference type="SAM" id="MobiDB-lite"/>
    </source>
</evidence>